<dbReference type="PANTHER" id="PTHR31623">
    <property type="entry name" value="F21J9.9"/>
    <property type="match status" value="1"/>
</dbReference>
<evidence type="ECO:0000313" key="4">
    <source>
        <dbReference type="EMBL" id="KAK6930897.1"/>
    </source>
</evidence>
<evidence type="ECO:0000256" key="1">
    <source>
        <dbReference type="ARBA" id="ARBA00009861"/>
    </source>
</evidence>
<organism evidence="4 5">
    <name type="scientific">Dillenia turbinata</name>
    <dbReference type="NCBI Taxonomy" id="194707"/>
    <lineage>
        <taxon>Eukaryota</taxon>
        <taxon>Viridiplantae</taxon>
        <taxon>Streptophyta</taxon>
        <taxon>Embryophyta</taxon>
        <taxon>Tracheophyta</taxon>
        <taxon>Spermatophyta</taxon>
        <taxon>Magnoliopsida</taxon>
        <taxon>eudicotyledons</taxon>
        <taxon>Gunneridae</taxon>
        <taxon>Pentapetalae</taxon>
        <taxon>Dilleniales</taxon>
        <taxon>Dilleniaceae</taxon>
        <taxon>Dillenia</taxon>
    </lineage>
</organism>
<accession>A0AAN8VP73</accession>
<evidence type="ECO:0000256" key="3">
    <source>
        <dbReference type="ARBA" id="ARBA00023315"/>
    </source>
</evidence>
<dbReference type="GO" id="GO:0016746">
    <property type="term" value="F:acyltransferase activity"/>
    <property type="evidence" value="ECO:0007669"/>
    <property type="project" value="UniProtKB-KW"/>
</dbReference>
<comment type="similarity">
    <text evidence="1">Belongs to the plant acyltransferase family.</text>
</comment>
<protein>
    <submittedName>
        <fullName evidence="4">Uncharacterized protein</fullName>
    </submittedName>
</protein>
<keyword evidence="5" id="KW-1185">Reference proteome</keyword>
<dbReference type="PANTHER" id="PTHR31623:SF118">
    <property type="entry name" value="BAHD ACYLTRANSFERASE"/>
    <property type="match status" value="1"/>
</dbReference>
<dbReference type="Proteomes" id="UP001370490">
    <property type="component" value="Unassembled WGS sequence"/>
</dbReference>
<dbReference type="Gene3D" id="3.30.559.10">
    <property type="entry name" value="Chloramphenicol acetyltransferase-like domain"/>
    <property type="match status" value="1"/>
</dbReference>
<dbReference type="InterPro" id="IPR023213">
    <property type="entry name" value="CAT-like_dom_sf"/>
</dbReference>
<sequence>MSNLQTQFLIKSLPPITCQFLSSTAHTASHISSVLKKSFPETLTKYCPFAGISNMESLLIVMMELDFIEAHIKSNMYDLLRTPNIETLSSIFPKGLPWSDSNLGSPSVVRLDLFDCGGVALSVCFSTGSLMHLPFPEIEFDKRNSVTRRCALFSNKENSNPRRLALVSQAINPRKNGFGRCRQRTRPELACGSVQSRFRRDLQKSG</sequence>
<keyword evidence="3" id="KW-0012">Acyltransferase</keyword>
<keyword evidence="2" id="KW-0808">Transferase</keyword>
<dbReference type="Pfam" id="PF02458">
    <property type="entry name" value="Transferase"/>
    <property type="match status" value="1"/>
</dbReference>
<reference evidence="4 5" key="1">
    <citation type="submission" date="2023-12" db="EMBL/GenBank/DDBJ databases">
        <title>A high-quality genome assembly for Dillenia turbinata (Dilleniales).</title>
        <authorList>
            <person name="Chanderbali A."/>
        </authorList>
    </citation>
    <scope>NUCLEOTIDE SEQUENCE [LARGE SCALE GENOMIC DNA]</scope>
    <source>
        <strain evidence="4">LSX21</strain>
        <tissue evidence="4">Leaf</tissue>
    </source>
</reference>
<dbReference type="AlphaFoldDB" id="A0AAN8VP73"/>
<evidence type="ECO:0000313" key="5">
    <source>
        <dbReference type="Proteomes" id="UP001370490"/>
    </source>
</evidence>
<proteinExistence type="inferred from homology"/>
<comment type="caution">
    <text evidence="4">The sequence shown here is derived from an EMBL/GenBank/DDBJ whole genome shotgun (WGS) entry which is preliminary data.</text>
</comment>
<dbReference type="EMBL" id="JBAMMX010000011">
    <property type="protein sequence ID" value="KAK6930897.1"/>
    <property type="molecule type" value="Genomic_DNA"/>
</dbReference>
<gene>
    <name evidence="4" type="ORF">RJ641_002690</name>
</gene>
<name>A0AAN8VP73_9MAGN</name>
<evidence type="ECO:0000256" key="2">
    <source>
        <dbReference type="ARBA" id="ARBA00022679"/>
    </source>
</evidence>